<name>A0ABN8HHX8_9BACT</name>
<dbReference type="InterPro" id="IPR007446">
    <property type="entry name" value="PilP"/>
</dbReference>
<protein>
    <submittedName>
        <fullName evidence="1">Type IV pilus assembly protein PilP</fullName>
    </submittedName>
</protein>
<keyword evidence="2" id="KW-1185">Reference proteome</keyword>
<dbReference type="RefSeq" id="WP_305731664.1">
    <property type="nucleotide sequence ID" value="NZ_OW150024.1"/>
</dbReference>
<reference evidence="1 2" key="1">
    <citation type="submission" date="2022-03" db="EMBL/GenBank/DDBJ databases">
        <authorList>
            <person name="Koch H."/>
        </authorList>
    </citation>
    <scope>NUCLEOTIDE SEQUENCE [LARGE SCALE GENOMIC DNA]</scope>
    <source>
        <strain evidence="1 2">G1</strain>
    </source>
</reference>
<dbReference type="Gene3D" id="2.30.30.830">
    <property type="match status" value="1"/>
</dbReference>
<dbReference type="Proteomes" id="UP001295463">
    <property type="component" value="Chromosome"/>
</dbReference>
<evidence type="ECO:0000313" key="1">
    <source>
        <dbReference type="EMBL" id="CAH2030789.1"/>
    </source>
</evidence>
<proteinExistence type="predicted"/>
<gene>
    <name evidence="1" type="ORF">GEAMG1_0975</name>
</gene>
<sequence>MTRPSPKNKRLVAGVLVLASGLLLGAGGTGKTVTVQKTAGPAASAPPVAALPMVTVPIQKQTSSLRYMPAQHMQFDFSKKKDPFKPFLVVKPEAVAGSVKRVEKPLLPIHSFTLEQFRLIGVVADPKGNRAMVVDPSGKGYVLKVGMTIGRDEARITRIDTSGVEAVRQYRDEKGKAHKETARIPLQRNP</sequence>
<dbReference type="Pfam" id="PF04351">
    <property type="entry name" value="PilP"/>
    <property type="match status" value="1"/>
</dbReference>
<dbReference type="EMBL" id="OW150024">
    <property type="protein sequence ID" value="CAH2030789.1"/>
    <property type="molecule type" value="Genomic_DNA"/>
</dbReference>
<organism evidence="1 2">
    <name type="scientific">Trichlorobacter ammonificans</name>
    <dbReference type="NCBI Taxonomy" id="2916410"/>
    <lineage>
        <taxon>Bacteria</taxon>
        <taxon>Pseudomonadati</taxon>
        <taxon>Thermodesulfobacteriota</taxon>
        <taxon>Desulfuromonadia</taxon>
        <taxon>Geobacterales</taxon>
        <taxon>Geobacteraceae</taxon>
        <taxon>Trichlorobacter</taxon>
    </lineage>
</organism>
<accession>A0ABN8HHX8</accession>
<evidence type="ECO:0000313" key="2">
    <source>
        <dbReference type="Proteomes" id="UP001295463"/>
    </source>
</evidence>